<dbReference type="RefSeq" id="WP_266087796.1">
    <property type="nucleotide sequence ID" value="NZ_RKLV01000008.1"/>
</dbReference>
<organism evidence="2 3">
    <name type="scientific">Halorutilus salinus</name>
    <dbReference type="NCBI Taxonomy" id="2487751"/>
    <lineage>
        <taxon>Archaea</taxon>
        <taxon>Methanobacteriati</taxon>
        <taxon>Methanobacteriota</taxon>
        <taxon>Stenosarchaea group</taxon>
        <taxon>Halobacteria</taxon>
        <taxon>Halorutilales</taxon>
        <taxon>Halorutilaceae</taxon>
        <taxon>Halorutilus</taxon>
    </lineage>
</organism>
<dbReference type="InterPro" id="IPR013216">
    <property type="entry name" value="Methyltransf_11"/>
</dbReference>
<dbReference type="AlphaFoldDB" id="A0A9Q4GGU4"/>
<accession>A0A9Q4GGU4</accession>
<comment type="caution">
    <text evidence="2">The sequence shown here is derived from an EMBL/GenBank/DDBJ whole genome shotgun (WGS) entry which is preliminary data.</text>
</comment>
<dbReference type="InterPro" id="IPR029063">
    <property type="entry name" value="SAM-dependent_MTases_sf"/>
</dbReference>
<evidence type="ECO:0000259" key="1">
    <source>
        <dbReference type="Pfam" id="PF08241"/>
    </source>
</evidence>
<dbReference type="Gene3D" id="3.40.50.150">
    <property type="entry name" value="Vaccinia Virus protein VP39"/>
    <property type="match status" value="1"/>
</dbReference>
<dbReference type="PANTHER" id="PTHR43591:SF110">
    <property type="entry name" value="RHODANESE DOMAIN-CONTAINING PROTEIN"/>
    <property type="match status" value="1"/>
</dbReference>
<feature type="domain" description="Methyltransferase type 11" evidence="1">
    <location>
        <begin position="43"/>
        <end position="137"/>
    </location>
</feature>
<dbReference type="EMBL" id="RKLV01000008">
    <property type="protein sequence ID" value="MCX2819499.1"/>
    <property type="molecule type" value="Genomic_DNA"/>
</dbReference>
<dbReference type="Proteomes" id="UP001149411">
    <property type="component" value="Unassembled WGS sequence"/>
</dbReference>
<dbReference type="GO" id="GO:0008757">
    <property type="term" value="F:S-adenosylmethionine-dependent methyltransferase activity"/>
    <property type="evidence" value="ECO:0007669"/>
    <property type="project" value="InterPro"/>
</dbReference>
<sequence>MNVREEFDDWAREGRDRGMEERHLNTAKHALARIPVEKGDYVLDLGTGSGYAPRALRERGAGRAYGLDASPEMLRNARGYTDGDGVGYVRGDFEHLPFDDGVFDGVFSMEAFYYARDPLDALAEVRRVLRPGGTFYCAVNFFEESETTHRWQEKVDVGMTLWSRAEYREAFREAGFYVASQDHIPDREVEIPPADEFPTDDWESREAMVDRYRRWGTLLTVGVSAENE</sequence>
<dbReference type="CDD" id="cd02440">
    <property type="entry name" value="AdoMet_MTases"/>
    <property type="match status" value="1"/>
</dbReference>
<dbReference type="PANTHER" id="PTHR43591">
    <property type="entry name" value="METHYLTRANSFERASE"/>
    <property type="match status" value="1"/>
</dbReference>
<dbReference type="GO" id="GO:0032259">
    <property type="term" value="P:methylation"/>
    <property type="evidence" value="ECO:0007669"/>
    <property type="project" value="UniProtKB-KW"/>
</dbReference>
<dbReference type="SUPFAM" id="SSF53335">
    <property type="entry name" value="S-adenosyl-L-methionine-dependent methyltransferases"/>
    <property type="match status" value="1"/>
</dbReference>
<keyword evidence="2" id="KW-0808">Transferase</keyword>
<protein>
    <submittedName>
        <fullName evidence="2">Class I SAM-dependent methyltransferase</fullName>
    </submittedName>
</protein>
<keyword evidence="2" id="KW-0489">Methyltransferase</keyword>
<keyword evidence="3" id="KW-1185">Reference proteome</keyword>
<dbReference type="Pfam" id="PF08241">
    <property type="entry name" value="Methyltransf_11"/>
    <property type="match status" value="1"/>
</dbReference>
<reference evidence="2" key="1">
    <citation type="submission" date="2022-09" db="EMBL/GenBank/DDBJ databases">
        <title>Haloadaptaus new haloarchaeum isolated from saline soil.</title>
        <authorList>
            <person name="Duran-Viseras A."/>
            <person name="Sanchez-Porro C."/>
            <person name="Ventosa A."/>
        </authorList>
    </citation>
    <scope>NUCLEOTIDE SEQUENCE</scope>
    <source>
        <strain evidence="2">F3-133</strain>
    </source>
</reference>
<proteinExistence type="predicted"/>
<gene>
    <name evidence="2" type="ORF">EGH25_09070</name>
</gene>
<evidence type="ECO:0000313" key="2">
    <source>
        <dbReference type="EMBL" id="MCX2819499.1"/>
    </source>
</evidence>
<evidence type="ECO:0000313" key="3">
    <source>
        <dbReference type="Proteomes" id="UP001149411"/>
    </source>
</evidence>
<name>A0A9Q4GGU4_9EURY</name>